<dbReference type="EMBL" id="AOFT01000003">
    <property type="protein sequence ID" value="EMR07117.1"/>
    <property type="molecule type" value="Genomic_DNA"/>
</dbReference>
<organism evidence="2 3">
    <name type="scientific">Bhargavaea cecembensis DSE10</name>
    <dbReference type="NCBI Taxonomy" id="1235279"/>
    <lineage>
        <taxon>Bacteria</taxon>
        <taxon>Bacillati</taxon>
        <taxon>Bacillota</taxon>
        <taxon>Bacilli</taxon>
        <taxon>Bacillales</taxon>
        <taxon>Caryophanaceae</taxon>
        <taxon>Bhargavaea</taxon>
    </lineage>
</organism>
<evidence type="ECO:0000256" key="1">
    <source>
        <dbReference type="SAM" id="Phobius"/>
    </source>
</evidence>
<keyword evidence="3" id="KW-1185">Reference proteome</keyword>
<keyword evidence="1" id="KW-0472">Membrane</keyword>
<sequence length="62" mass="6892">MSLGKLVRFPLLLFVTACIWQAVAPGEIRFADNLGVSLVAFAMMAIWEWAKKPGPWGQSRQS</sequence>
<name>M7NIP5_9BACL</name>
<dbReference type="AlphaFoldDB" id="M7NIP5"/>
<proteinExistence type="predicted"/>
<dbReference type="RefSeq" id="WP_008297558.1">
    <property type="nucleotide sequence ID" value="NZ_AOFT01000003.1"/>
</dbReference>
<gene>
    <name evidence="2" type="ORF">C772_00762</name>
</gene>
<dbReference type="Proteomes" id="UP000011919">
    <property type="component" value="Unassembled WGS sequence"/>
</dbReference>
<dbReference type="STRING" id="1235279.C772_00762"/>
<evidence type="ECO:0000313" key="2">
    <source>
        <dbReference type="EMBL" id="EMR07117.1"/>
    </source>
</evidence>
<dbReference type="OrthoDB" id="2456352at2"/>
<keyword evidence="1" id="KW-1133">Transmembrane helix</keyword>
<evidence type="ECO:0000313" key="3">
    <source>
        <dbReference type="Proteomes" id="UP000011919"/>
    </source>
</evidence>
<comment type="caution">
    <text evidence="2">The sequence shown here is derived from an EMBL/GenBank/DDBJ whole genome shotgun (WGS) entry which is preliminary data.</text>
</comment>
<feature type="transmembrane region" description="Helical" evidence="1">
    <location>
        <begin position="35"/>
        <end position="50"/>
    </location>
</feature>
<accession>M7NIP5</accession>
<keyword evidence="1" id="KW-0812">Transmembrane</keyword>
<protein>
    <submittedName>
        <fullName evidence="2">Uncharacterized protein</fullName>
    </submittedName>
</protein>
<reference evidence="2 3" key="1">
    <citation type="journal article" date="2013" name="Genome Announc.">
        <title>Draft Genome Sequence of Bhargavaea cecembensis Strain DSE10T, Isolated from a Deep-Sea Sediment Sample Collected at a Depth of 5,904 m from the Chagos-Laccadive Ridge System in the Indian Ocean.</title>
        <authorList>
            <person name="Shivaji S."/>
            <person name="Ara S."/>
            <person name="Begum Z."/>
            <person name="Ruth M."/>
            <person name="Singh A."/>
            <person name="Kumar Pinnaka A."/>
        </authorList>
    </citation>
    <scope>NUCLEOTIDE SEQUENCE [LARGE SCALE GENOMIC DNA]</scope>
    <source>
        <strain evidence="2 3">DSE10</strain>
    </source>
</reference>